<keyword evidence="7" id="KW-1185">Reference proteome</keyword>
<dbReference type="AlphaFoldDB" id="A0AA86J1T2"/>
<dbReference type="Gene3D" id="3.40.50.1170">
    <property type="entry name" value="L-asparaginase, N-terminal domain"/>
    <property type="match status" value="1"/>
</dbReference>
<evidence type="ECO:0000259" key="5">
    <source>
        <dbReference type="Pfam" id="PF17763"/>
    </source>
</evidence>
<feature type="domain" description="L-asparaginase N-terminal" evidence="4">
    <location>
        <begin position="16"/>
        <end position="198"/>
    </location>
</feature>
<evidence type="ECO:0000313" key="6">
    <source>
        <dbReference type="EMBL" id="BET25996.1"/>
    </source>
</evidence>
<dbReference type="PROSITE" id="PS51732">
    <property type="entry name" value="ASN_GLN_ASE_3"/>
    <property type="match status" value="1"/>
</dbReference>
<dbReference type="InterPro" id="IPR006034">
    <property type="entry name" value="Asparaginase/glutaminase-like"/>
</dbReference>
<evidence type="ECO:0000256" key="3">
    <source>
        <dbReference type="PROSITE-ProRule" id="PRU10100"/>
    </source>
</evidence>
<dbReference type="Proteomes" id="UP001329151">
    <property type="component" value="Chromosome"/>
</dbReference>
<dbReference type="PANTHER" id="PTHR11707:SF28">
    <property type="entry name" value="60 KDA LYSOPHOSPHOLIPASE"/>
    <property type="match status" value="1"/>
</dbReference>
<feature type="binding site" evidence="2">
    <location>
        <begin position="104"/>
        <end position="105"/>
    </location>
    <ligand>
        <name>substrate</name>
    </ligand>
</feature>
<evidence type="ECO:0000256" key="1">
    <source>
        <dbReference type="PIRSR" id="PIRSR001220-1"/>
    </source>
</evidence>
<dbReference type="PANTHER" id="PTHR11707">
    <property type="entry name" value="L-ASPARAGINASE"/>
    <property type="match status" value="1"/>
</dbReference>
<dbReference type="SUPFAM" id="SSF53774">
    <property type="entry name" value="Glutaminase/Asparaginase"/>
    <property type="match status" value="1"/>
</dbReference>
<organism evidence="6 7">
    <name type="scientific">Limnobacter thiooxidans</name>
    <dbReference type="NCBI Taxonomy" id="131080"/>
    <lineage>
        <taxon>Bacteria</taxon>
        <taxon>Pseudomonadati</taxon>
        <taxon>Pseudomonadota</taxon>
        <taxon>Betaproteobacteria</taxon>
        <taxon>Burkholderiales</taxon>
        <taxon>Burkholderiaceae</taxon>
        <taxon>Limnobacter</taxon>
    </lineage>
</organism>
<evidence type="ECO:0000313" key="7">
    <source>
        <dbReference type="Proteomes" id="UP001329151"/>
    </source>
</evidence>
<dbReference type="InterPro" id="IPR027475">
    <property type="entry name" value="Asparaginase/glutaminase_AS2"/>
</dbReference>
<dbReference type="SMART" id="SM00870">
    <property type="entry name" value="Asparaginase"/>
    <property type="match status" value="1"/>
</dbReference>
<dbReference type="KEGG" id="lto:RGQ30_14970"/>
<dbReference type="InterPro" id="IPR027473">
    <property type="entry name" value="L-asparaginase_C"/>
</dbReference>
<feature type="active site" description="O-isoaspartyl threonine intermediate" evidence="1">
    <location>
        <position position="24"/>
    </location>
</feature>
<accession>A0AA86J1T2</accession>
<dbReference type="GO" id="GO:0004067">
    <property type="term" value="F:asparaginase activity"/>
    <property type="evidence" value="ECO:0007669"/>
    <property type="project" value="UniProtKB-UniRule"/>
</dbReference>
<dbReference type="Pfam" id="PF00710">
    <property type="entry name" value="Asparaginase"/>
    <property type="match status" value="1"/>
</dbReference>
<reference evidence="6 7" key="1">
    <citation type="submission" date="2023-10" db="EMBL/GenBank/DDBJ databases">
        <title>Complete Genome Sequence of Limnobacter thiooxidans CS-K2T, Isolated from freshwater lake sediments in Bavaria, Germany.</title>
        <authorList>
            <person name="Naruki M."/>
            <person name="Watanabe A."/>
            <person name="Warashina T."/>
            <person name="Morita T."/>
            <person name="Arakawa K."/>
        </authorList>
    </citation>
    <scope>NUCLEOTIDE SEQUENCE [LARGE SCALE GENOMIC DNA]</scope>
    <source>
        <strain evidence="6 7">CS-K2</strain>
    </source>
</reference>
<sequence length="369" mass="39622">MMTNSSLQILDPLPRLAFVSTGGTIAGTLVENSDHWKYQSAQRSGQSLLMGVPGLLRRAQWFFEQPYSIGSQNLELSHMLQLRALILHLLGSTDVDGILITHGTDTMEDMLYFLHLTLPSGSVTKPILFTAAMLPSDHPQADGPDNLNCAVDLLCQTLSSHKLNNHKAENPFGLVMQGLYTPAAAVEKRTTSGLDAFDGAFSVKADIDWPVALDQPELVARFGKQGDFASLFNADTISLPLFEALEVPVVYCVPGNGPIRQLNDLLGRKPASVIVAAPGHGNIPDACVPVLRRLMLNGVSVVRASRVAEGGVEQGGEFDALDEFRANAIAGQASKGSKHAGVFSEAGQLSLSKCVMRERLRVLAHSLSC</sequence>
<feature type="domain" description="Asparaginase/glutaminase C-terminal" evidence="5">
    <location>
        <begin position="247"/>
        <end position="331"/>
    </location>
</feature>
<evidence type="ECO:0000259" key="4">
    <source>
        <dbReference type="Pfam" id="PF00710"/>
    </source>
</evidence>
<dbReference type="PIRSF" id="PIRSF500176">
    <property type="entry name" value="L_ASNase"/>
    <property type="match status" value="1"/>
</dbReference>
<gene>
    <name evidence="6" type="ORF">RGQ30_14970</name>
</gene>
<dbReference type="PIRSF" id="PIRSF001220">
    <property type="entry name" value="L-ASNase_gatD"/>
    <property type="match status" value="1"/>
</dbReference>
<dbReference type="InterPro" id="IPR040919">
    <property type="entry name" value="Asparaginase_C"/>
</dbReference>
<feature type="active site" evidence="3">
    <location>
        <position position="104"/>
    </location>
</feature>
<dbReference type="InterPro" id="IPR037152">
    <property type="entry name" value="L-asparaginase_N_sf"/>
</dbReference>
<name>A0AA86J1T2_9BURK</name>
<dbReference type="PROSITE" id="PS00917">
    <property type="entry name" value="ASN_GLN_ASE_2"/>
    <property type="match status" value="1"/>
</dbReference>
<proteinExistence type="predicted"/>
<evidence type="ECO:0000256" key="2">
    <source>
        <dbReference type="PIRSR" id="PIRSR001220-2"/>
    </source>
</evidence>
<protein>
    <submittedName>
        <fullName evidence="6">Asparaginase</fullName>
    </submittedName>
</protein>
<dbReference type="InterPro" id="IPR027474">
    <property type="entry name" value="L-asparaginase_N"/>
</dbReference>
<dbReference type="Pfam" id="PF17763">
    <property type="entry name" value="Asparaginase_C"/>
    <property type="match status" value="1"/>
</dbReference>
<dbReference type="RefSeq" id="WP_338284863.1">
    <property type="nucleotide sequence ID" value="NZ_AP028947.1"/>
</dbReference>
<dbReference type="PRINTS" id="PR00139">
    <property type="entry name" value="ASNGLNASE"/>
</dbReference>
<dbReference type="InterPro" id="IPR036152">
    <property type="entry name" value="Asp/glu_Ase-like_sf"/>
</dbReference>
<feature type="binding site" evidence="2">
    <location>
        <position position="71"/>
    </location>
    <ligand>
        <name>substrate</name>
    </ligand>
</feature>
<dbReference type="EMBL" id="AP028947">
    <property type="protein sequence ID" value="BET25996.1"/>
    <property type="molecule type" value="Genomic_DNA"/>
</dbReference>
<dbReference type="Gene3D" id="3.40.50.40">
    <property type="match status" value="1"/>
</dbReference>